<dbReference type="AlphaFoldDB" id="A0A8T8CAJ9"/>
<sequence length="38" mass="4248">MRPASHPSDQRQDSAVTRVAIGVVSAIATKKRFYLYVQ</sequence>
<organism evidence="1 2">
    <name type="scientific">Pseudomonas syringae pv. maculicola str. ES4326</name>
    <dbReference type="NCBI Taxonomy" id="629265"/>
    <lineage>
        <taxon>Bacteria</taxon>
        <taxon>Pseudomonadati</taxon>
        <taxon>Pseudomonadota</taxon>
        <taxon>Gammaproteobacteria</taxon>
        <taxon>Pseudomonadales</taxon>
        <taxon>Pseudomonadaceae</taxon>
        <taxon>Pseudomonas</taxon>
    </lineage>
</organism>
<evidence type="ECO:0000313" key="1">
    <source>
        <dbReference type="EMBL" id="QHF00224.1"/>
    </source>
</evidence>
<evidence type="ECO:0000313" key="2">
    <source>
        <dbReference type="Proteomes" id="UP000003811"/>
    </source>
</evidence>
<dbReference type="EMBL" id="CP047260">
    <property type="protein sequence ID" value="QHF00224.1"/>
    <property type="molecule type" value="Genomic_DNA"/>
</dbReference>
<protein>
    <submittedName>
        <fullName evidence="1">Uncharacterized protein</fullName>
    </submittedName>
</protein>
<dbReference type="Proteomes" id="UP000003811">
    <property type="component" value="Chromosome"/>
</dbReference>
<gene>
    <name evidence="1" type="ORF">PMA4326_011220</name>
</gene>
<reference evidence="1 2" key="1">
    <citation type="journal article" date="2011" name="PLoS Pathog.">
        <title>Dynamic evolution of pathogenicity revealed by sequencing and comparative genomics of 19 Pseudomonas syringae isolates.</title>
        <authorList>
            <person name="Baltrus D.A."/>
            <person name="Nishimura M.T."/>
            <person name="Romanchuk A."/>
            <person name="Chang J.H."/>
            <person name="Mukhtar M.S."/>
            <person name="Cherkis K."/>
            <person name="Roach J."/>
            <person name="Grant S.R."/>
            <person name="Jones C.D."/>
            <person name="Dangl J.L."/>
        </authorList>
    </citation>
    <scope>NUCLEOTIDE SEQUENCE [LARGE SCALE GENOMIC DNA]</scope>
    <source>
        <strain evidence="1 2">ES4326</strain>
    </source>
</reference>
<proteinExistence type="predicted"/>
<name>A0A8T8CAJ9_PSEYM</name>
<accession>A0A8T8CAJ9</accession>